<feature type="domain" description="PAS" evidence="1">
    <location>
        <begin position="1"/>
        <end position="67"/>
    </location>
</feature>
<dbReference type="PANTHER" id="PTHR33745">
    <property type="entry name" value="RSBT ANTAGONIST PROTEIN RSBS-RELATED"/>
    <property type="match status" value="1"/>
</dbReference>
<dbReference type="SMART" id="SM00091">
    <property type="entry name" value="PAS"/>
    <property type="match status" value="1"/>
</dbReference>
<keyword evidence="3" id="KW-0418">Kinase</keyword>
<dbReference type="InterPro" id="IPR002645">
    <property type="entry name" value="STAS_dom"/>
</dbReference>
<dbReference type="InterPro" id="IPR036513">
    <property type="entry name" value="STAS_dom_sf"/>
</dbReference>
<organism evidence="3 4">
    <name type="scientific">Planococcus lenghuensis</name>
    <dbReference type="NCBI Taxonomy" id="2213202"/>
    <lineage>
        <taxon>Bacteria</taxon>
        <taxon>Bacillati</taxon>
        <taxon>Bacillota</taxon>
        <taxon>Bacilli</taxon>
        <taxon>Bacillales</taxon>
        <taxon>Caryophanaceae</taxon>
        <taxon>Planococcus</taxon>
    </lineage>
</organism>
<sequence length="240" mass="26612">MYRQIVEYSFETTVIHADQQVLYINQAGADFIGASKEELIGSNVIEIFPVEEREHIIKRAERVAESNQAGELIETVIFKADGSLAEVELYCHPAMFGDKPAIQSIMRDVSGRKEAERNLRRAKMEVATPIVPVSEGISVVPLVGTIDADRAGQLLELIPKKVQGQQLRYLILDFSGIHSIDATVIDFMYNINSTLKLLGISPVCTGLRPELARKAIETCRSITGLWTMATVKQALNRLAD</sequence>
<dbReference type="Proteomes" id="UP000188184">
    <property type="component" value="Chromosome"/>
</dbReference>
<dbReference type="Gene3D" id="3.30.750.24">
    <property type="entry name" value="STAS domain"/>
    <property type="match status" value="1"/>
</dbReference>
<dbReference type="Pfam" id="PF01740">
    <property type="entry name" value="STAS"/>
    <property type="match status" value="1"/>
</dbReference>
<evidence type="ECO:0000259" key="2">
    <source>
        <dbReference type="PROSITE" id="PS50801"/>
    </source>
</evidence>
<keyword evidence="3" id="KW-0808">Transferase</keyword>
<dbReference type="SUPFAM" id="SSF55785">
    <property type="entry name" value="PYP-like sensor domain (PAS domain)"/>
    <property type="match status" value="1"/>
</dbReference>
<dbReference type="PROSITE" id="PS50112">
    <property type="entry name" value="PAS"/>
    <property type="match status" value="1"/>
</dbReference>
<dbReference type="NCBIfam" id="TIGR00229">
    <property type="entry name" value="sensory_box"/>
    <property type="match status" value="1"/>
</dbReference>
<dbReference type="SUPFAM" id="SSF52091">
    <property type="entry name" value="SpoIIaa-like"/>
    <property type="match status" value="1"/>
</dbReference>
<keyword evidence="4" id="KW-1185">Reference proteome</keyword>
<dbReference type="InterPro" id="IPR051932">
    <property type="entry name" value="Bact_StressResp_Reg"/>
</dbReference>
<evidence type="ECO:0000313" key="3">
    <source>
        <dbReference type="EMBL" id="AQQ55014.1"/>
    </source>
</evidence>
<name>A0A1Q2L3R0_9BACL</name>
<dbReference type="KEGG" id="pmar:B0X71_05650"/>
<dbReference type="GO" id="GO:0016301">
    <property type="term" value="F:kinase activity"/>
    <property type="evidence" value="ECO:0007669"/>
    <property type="project" value="UniProtKB-KW"/>
</dbReference>
<gene>
    <name evidence="3" type="ORF">B0X71_05650</name>
</gene>
<feature type="domain" description="STAS" evidence="2">
    <location>
        <begin position="127"/>
        <end position="238"/>
    </location>
</feature>
<protein>
    <submittedName>
        <fullName evidence="3">Histidine kinase</fullName>
    </submittedName>
</protein>
<dbReference type="AlphaFoldDB" id="A0A1Q2L3R0"/>
<dbReference type="InterPro" id="IPR000014">
    <property type="entry name" value="PAS"/>
</dbReference>
<reference evidence="3 4" key="1">
    <citation type="submission" date="2017-02" db="EMBL/GenBank/DDBJ databases">
        <title>The complete genomic sequence of a novel cold adapted crude oil-degrading bacterium Planococcus qaidamina Y42.</title>
        <authorList>
            <person name="Yang R."/>
        </authorList>
    </citation>
    <scope>NUCLEOTIDE SEQUENCE [LARGE SCALE GENOMIC DNA]</scope>
    <source>
        <strain evidence="3 4">Y42</strain>
    </source>
</reference>
<dbReference type="EMBL" id="CP019640">
    <property type="protein sequence ID" value="AQQ55014.1"/>
    <property type="molecule type" value="Genomic_DNA"/>
</dbReference>
<dbReference type="Gene3D" id="3.30.450.20">
    <property type="entry name" value="PAS domain"/>
    <property type="match status" value="1"/>
</dbReference>
<evidence type="ECO:0000259" key="1">
    <source>
        <dbReference type="PROSITE" id="PS50112"/>
    </source>
</evidence>
<dbReference type="PROSITE" id="PS50801">
    <property type="entry name" value="STAS"/>
    <property type="match status" value="1"/>
</dbReference>
<dbReference type="PANTHER" id="PTHR33745:SF8">
    <property type="entry name" value="BLUE-LIGHT PHOTORECEPTOR"/>
    <property type="match status" value="1"/>
</dbReference>
<dbReference type="CDD" id="cd07041">
    <property type="entry name" value="STAS_RsbR_RsbS_like"/>
    <property type="match status" value="1"/>
</dbReference>
<proteinExistence type="predicted"/>
<dbReference type="InterPro" id="IPR013656">
    <property type="entry name" value="PAS_4"/>
</dbReference>
<accession>A0A1Q2L3R0</accession>
<dbReference type="InterPro" id="IPR035965">
    <property type="entry name" value="PAS-like_dom_sf"/>
</dbReference>
<dbReference type="Pfam" id="PF08448">
    <property type="entry name" value="PAS_4"/>
    <property type="match status" value="1"/>
</dbReference>
<dbReference type="CDD" id="cd00130">
    <property type="entry name" value="PAS"/>
    <property type="match status" value="1"/>
</dbReference>
<evidence type="ECO:0000313" key="4">
    <source>
        <dbReference type="Proteomes" id="UP000188184"/>
    </source>
</evidence>
<dbReference type="OrthoDB" id="2702602at2"/>